<proteinExistence type="inferred from homology"/>
<dbReference type="RefSeq" id="WP_150443849.1">
    <property type="nucleotide sequence ID" value="NZ_VYQE01000001.1"/>
</dbReference>
<organism evidence="3 4">
    <name type="scientific">Histidinibacterium aquaticum</name>
    <dbReference type="NCBI Taxonomy" id="2613962"/>
    <lineage>
        <taxon>Bacteria</taxon>
        <taxon>Pseudomonadati</taxon>
        <taxon>Pseudomonadota</taxon>
        <taxon>Alphaproteobacteria</taxon>
        <taxon>Rhodobacterales</taxon>
        <taxon>Paracoccaceae</taxon>
        <taxon>Histidinibacterium</taxon>
    </lineage>
</organism>
<dbReference type="InterPro" id="IPR036591">
    <property type="entry name" value="YggU-like_sf"/>
</dbReference>
<accession>A0A5J5GRR8</accession>
<name>A0A5J5GRR8_9RHOB</name>
<comment type="similarity">
    <text evidence="1 2">Belongs to the UPF0235 family.</text>
</comment>
<dbReference type="PANTHER" id="PTHR13420">
    <property type="entry name" value="UPF0235 PROTEIN C15ORF40"/>
    <property type="match status" value="1"/>
</dbReference>
<dbReference type="Pfam" id="PF02594">
    <property type="entry name" value="DUF167"/>
    <property type="match status" value="1"/>
</dbReference>
<protein>
    <recommendedName>
        <fullName evidence="2">UPF0235 protein F3S47_03720</fullName>
    </recommendedName>
</protein>
<dbReference type="InterPro" id="IPR003746">
    <property type="entry name" value="DUF167"/>
</dbReference>
<keyword evidence="4" id="KW-1185">Reference proteome</keyword>
<dbReference type="GO" id="GO:0005737">
    <property type="term" value="C:cytoplasm"/>
    <property type="evidence" value="ECO:0007669"/>
    <property type="project" value="TreeGrafter"/>
</dbReference>
<gene>
    <name evidence="3" type="ORF">F3S47_03720</name>
</gene>
<dbReference type="NCBIfam" id="TIGR00251">
    <property type="entry name" value="DUF167 family protein"/>
    <property type="match status" value="1"/>
</dbReference>
<dbReference type="EMBL" id="VYQE01000001">
    <property type="protein sequence ID" value="KAA9010363.1"/>
    <property type="molecule type" value="Genomic_DNA"/>
</dbReference>
<dbReference type="Gene3D" id="3.30.1200.10">
    <property type="entry name" value="YggU-like"/>
    <property type="match status" value="1"/>
</dbReference>
<dbReference type="HAMAP" id="MF_00634">
    <property type="entry name" value="UPF0235"/>
    <property type="match status" value="1"/>
</dbReference>
<dbReference type="SUPFAM" id="SSF69786">
    <property type="entry name" value="YggU-like"/>
    <property type="match status" value="1"/>
</dbReference>
<dbReference type="Proteomes" id="UP000326554">
    <property type="component" value="Unassembled WGS sequence"/>
</dbReference>
<sequence>MKGRLSHLAVPGTEIALRATPRASKERVVEETEGLRVYVTVPPEDGKANRAILALLAKALGLPKSRLRLVRGETARDKVVQVL</sequence>
<dbReference type="PANTHER" id="PTHR13420:SF7">
    <property type="entry name" value="UPF0235 PROTEIN C15ORF40"/>
    <property type="match status" value="1"/>
</dbReference>
<evidence type="ECO:0000313" key="3">
    <source>
        <dbReference type="EMBL" id="KAA9010363.1"/>
    </source>
</evidence>
<reference evidence="3 4" key="1">
    <citation type="submission" date="2019-09" db="EMBL/GenBank/DDBJ databases">
        <authorList>
            <person name="Park J.-S."/>
            <person name="Choi H.-J."/>
        </authorList>
    </citation>
    <scope>NUCLEOTIDE SEQUENCE [LARGE SCALE GENOMIC DNA]</scope>
    <source>
        <strain evidence="3 4">176SS1-4</strain>
    </source>
</reference>
<evidence type="ECO:0000313" key="4">
    <source>
        <dbReference type="Proteomes" id="UP000326554"/>
    </source>
</evidence>
<evidence type="ECO:0000256" key="2">
    <source>
        <dbReference type="HAMAP-Rule" id="MF_00634"/>
    </source>
</evidence>
<comment type="caution">
    <text evidence="3">The sequence shown here is derived from an EMBL/GenBank/DDBJ whole genome shotgun (WGS) entry which is preliminary data.</text>
</comment>
<evidence type="ECO:0000256" key="1">
    <source>
        <dbReference type="ARBA" id="ARBA00010364"/>
    </source>
</evidence>
<dbReference type="AlphaFoldDB" id="A0A5J5GRR8"/>
<dbReference type="SMART" id="SM01152">
    <property type="entry name" value="DUF167"/>
    <property type="match status" value="1"/>
</dbReference>